<evidence type="ECO:0000256" key="1">
    <source>
        <dbReference type="ARBA" id="ARBA00004123"/>
    </source>
</evidence>
<accession>A0A091DTK8</accession>
<feature type="region of interest" description="Disordered" evidence="10">
    <location>
        <begin position="1199"/>
        <end position="1256"/>
    </location>
</feature>
<feature type="compositionally biased region" description="Polar residues" evidence="10">
    <location>
        <begin position="1099"/>
        <end position="1108"/>
    </location>
</feature>
<dbReference type="PROSITE" id="PS51321">
    <property type="entry name" value="TFIIS_CENTRAL"/>
    <property type="match status" value="1"/>
</dbReference>
<keyword evidence="13" id="KW-1185">Reference proteome</keyword>
<feature type="region of interest" description="Disordered" evidence="10">
    <location>
        <begin position="535"/>
        <end position="561"/>
    </location>
</feature>
<dbReference type="PANTHER" id="PTHR11477">
    <property type="entry name" value="TRANSCRIPTION FACTOR S-II ZINC FINGER DOMAIN-CONTAINING PROTEIN"/>
    <property type="match status" value="1"/>
</dbReference>
<feature type="region of interest" description="Disordered" evidence="10">
    <location>
        <begin position="425"/>
        <end position="478"/>
    </location>
</feature>
<keyword evidence="7" id="KW-0539">Nucleus</keyword>
<dbReference type="InterPro" id="IPR029021">
    <property type="entry name" value="Prot-tyrosine_phosphatase-like"/>
</dbReference>
<dbReference type="InterPro" id="IPR049317">
    <property type="entry name" value="GCIP-like_N"/>
</dbReference>
<feature type="region of interest" description="Disordered" evidence="10">
    <location>
        <begin position="331"/>
        <end position="351"/>
    </location>
</feature>
<dbReference type="GO" id="GO:0006351">
    <property type="term" value="P:DNA-templated transcription"/>
    <property type="evidence" value="ECO:0007669"/>
    <property type="project" value="InterPro"/>
</dbReference>
<dbReference type="Gene3D" id="1.20.1420.10">
    <property type="entry name" value="Talin, central domain"/>
    <property type="match status" value="1"/>
</dbReference>
<dbReference type="Pfam" id="PF13324">
    <property type="entry name" value="GCIP_N"/>
    <property type="match status" value="1"/>
</dbReference>
<sequence length="1256" mass="136987">MNRPAPVEISYENMRFLITHNPTNATLNKFTEELKKYGVTTLVRVCDATYDKAPVEKEGIHVLSSGPKYRAFVYNKERIGKRTPHMTLRLNPEFDRERFWRRLDEAAVTVAQEATTLTVISRLLLPSPQETQGICEQVQAALKAMAAVYCVLPKDQGITLRKLVRGTTLDLADRMAQLVEILLAPTQSPENSHLISCNSVWDACQQGLRPSSLRPRLFASRDYATLCWVLALEGGGGAGLRSAFGPGGGDMFQEEDSGSSSTEDPVFLSRHRCGLFQEVMVGAGSMPGMDSEAQGRALRWKSVHRGKSHPDVSLQAGAAAVASQRRVELQAVGQGPSQRLPPGPPQGSTGCSKRLQVSLCDILTSRCLRNLCNTLPGLPKRAQAGVEWPAEVELTSCSSPREMGDQGISAPGGKRGSSTLNEEGFPGWALPTSRGPAPTRTRRKSRKSESCCRGEQGTGDVSWLEQSPGVDSPLEGTNLASLGGPCSRLCQEDTRPGDPEPLGRLTSSLEATASKACTGPFVWQKRDKCAKKLRRKPASCAQEQPTGGSSDGPCLGEPVEASPEACPRWLGSEAAIQLLGAISHGQAGGQQPPQLEALDNLMENSSAAPSQKPRTRKRPMAQGPATGQGGPEEAVKGKPFLEVAKNSAQLQSGEEIIALNLDIRVTVFRSLWEALWSRVQELPDLGLNEEAVEGIAAGIETALFDLTQGTSCRYKTKYRSLLFNLRDPRNPDLFLKVVHGDIIPHDLVRMSSVQLAPQELARWRDQEEKRGLEIIVQQQKEPRGLPTSKLTHKGEVEILRDADQMLTLEELVQPEVSGDCSPQVLPVLLGDITKQHHHHFLDPDCHICTESLSELPGFSRACRNRGENAFQRAPSPAPVSSPEMPRARETPPTDRYQTSAGSTKALPSPAPWEGALDMFSIKRFRARAQLVSGHSCRLIQALPEVIHSAGRIPPSTVWDLLTSIAPAEAKDVSVVRLCPQGDRDTQNCRLLFSYLNNKQCHGLASVQHMGVVLLPLPAFQPLPTRLRSLGGPGLETTHSSLLLAVLLPKEGLPKTAVSSTVRRKVHKIVSFNKKVEMRCYQPEDKKPDWAPKDYLPQGDSLQQSQDKGTLSPGEVCAWQKFPRGRGKPWVEAETWQCHGKQPPELGWYWPQHSYLAVPAASDFGYGHQVHRASCHHGFLLQHLRTLVTMNQQLQASLRPSGQDLLPTPTAFPQPPAAPGTHDQVCQSPAAPEIPGPAPHPSLGPAAGTKYPFPRKA</sequence>
<dbReference type="InterPro" id="IPR003618">
    <property type="entry name" value="TFIIS_cen_dom"/>
</dbReference>
<evidence type="ECO:0000256" key="2">
    <source>
        <dbReference type="ARBA" id="ARBA00004286"/>
    </source>
</evidence>
<evidence type="ECO:0000256" key="9">
    <source>
        <dbReference type="ARBA" id="ARBA00071086"/>
    </source>
</evidence>
<evidence type="ECO:0000313" key="12">
    <source>
        <dbReference type="EMBL" id="KFO34427.1"/>
    </source>
</evidence>
<dbReference type="GO" id="GO:0007283">
    <property type="term" value="P:spermatogenesis"/>
    <property type="evidence" value="ECO:0007669"/>
    <property type="project" value="UniProtKB-KW"/>
</dbReference>
<evidence type="ECO:0000256" key="8">
    <source>
        <dbReference type="ARBA" id="ARBA00059288"/>
    </source>
</evidence>
<dbReference type="GO" id="GO:0005634">
    <property type="term" value="C:nucleus"/>
    <property type="evidence" value="ECO:0007669"/>
    <property type="project" value="UniProtKB-SubCell"/>
</dbReference>
<evidence type="ECO:0000256" key="10">
    <source>
        <dbReference type="SAM" id="MobiDB-lite"/>
    </source>
</evidence>
<evidence type="ECO:0000256" key="4">
    <source>
        <dbReference type="ARBA" id="ARBA00022782"/>
    </source>
</evidence>
<feature type="region of interest" description="Disordered" evidence="10">
    <location>
        <begin position="1087"/>
        <end position="1111"/>
    </location>
</feature>
<proteinExistence type="predicted"/>
<protein>
    <recommendedName>
        <fullName evidence="9">SPOC domain-containing protein 1</fullName>
    </recommendedName>
</protein>
<evidence type="ECO:0000256" key="7">
    <source>
        <dbReference type="ARBA" id="ARBA00023242"/>
    </source>
</evidence>
<feature type="region of interest" description="Disordered" evidence="10">
    <location>
        <begin position="398"/>
        <end position="417"/>
    </location>
</feature>
<dbReference type="STRING" id="885580.ENSFDAP00000015425"/>
<dbReference type="eggNOG" id="KOG1634">
    <property type="taxonomic scope" value="Eukaryota"/>
</dbReference>
<evidence type="ECO:0000259" key="11">
    <source>
        <dbReference type="PROSITE" id="PS51321"/>
    </source>
</evidence>
<organism evidence="12 13">
    <name type="scientific">Fukomys damarensis</name>
    <name type="common">Damaraland mole rat</name>
    <name type="synonym">Cryptomys damarensis</name>
    <dbReference type="NCBI Taxonomy" id="885580"/>
    <lineage>
        <taxon>Eukaryota</taxon>
        <taxon>Metazoa</taxon>
        <taxon>Chordata</taxon>
        <taxon>Craniata</taxon>
        <taxon>Vertebrata</taxon>
        <taxon>Euteleostomi</taxon>
        <taxon>Mammalia</taxon>
        <taxon>Eutheria</taxon>
        <taxon>Euarchontoglires</taxon>
        <taxon>Glires</taxon>
        <taxon>Rodentia</taxon>
        <taxon>Hystricomorpha</taxon>
        <taxon>Bathyergidae</taxon>
        <taxon>Fukomys</taxon>
    </lineage>
</organism>
<dbReference type="GO" id="GO:0005694">
    <property type="term" value="C:chromosome"/>
    <property type="evidence" value="ECO:0007669"/>
    <property type="project" value="UniProtKB-SubCell"/>
</dbReference>
<feature type="compositionally biased region" description="Pro residues" evidence="10">
    <location>
        <begin position="1231"/>
        <end position="1241"/>
    </location>
</feature>
<dbReference type="PANTHER" id="PTHR11477:SF18">
    <property type="entry name" value="SPOC DOMAIN-CONTAINING PROTEIN 1"/>
    <property type="match status" value="1"/>
</dbReference>
<dbReference type="AlphaFoldDB" id="A0A091DTK8"/>
<dbReference type="Pfam" id="PF07744">
    <property type="entry name" value="SPOC"/>
    <property type="match status" value="1"/>
</dbReference>
<evidence type="ECO:0000256" key="3">
    <source>
        <dbReference type="ARBA" id="ARBA00022454"/>
    </source>
</evidence>
<evidence type="ECO:0000313" key="13">
    <source>
        <dbReference type="Proteomes" id="UP000028990"/>
    </source>
</evidence>
<dbReference type="Gene3D" id="3.90.190.10">
    <property type="entry name" value="Protein tyrosine phosphatase superfamily"/>
    <property type="match status" value="1"/>
</dbReference>
<feature type="domain" description="TFIIS central" evidence="11">
    <location>
        <begin position="663"/>
        <end position="783"/>
    </location>
</feature>
<keyword evidence="5" id="KW-0744">Spermatogenesis</keyword>
<dbReference type="EMBL" id="KN121962">
    <property type="protein sequence ID" value="KFO34427.1"/>
    <property type="molecule type" value="Genomic_DNA"/>
</dbReference>
<dbReference type="GO" id="GO:0031047">
    <property type="term" value="P:regulatory ncRNA-mediated gene silencing"/>
    <property type="evidence" value="ECO:0007669"/>
    <property type="project" value="UniProtKB-KW"/>
</dbReference>
<feature type="region of interest" description="Disordered" evidence="10">
    <location>
        <begin position="869"/>
        <end position="907"/>
    </location>
</feature>
<dbReference type="Proteomes" id="UP000028990">
    <property type="component" value="Unassembled WGS sequence"/>
</dbReference>
<evidence type="ECO:0000256" key="6">
    <source>
        <dbReference type="ARBA" id="ARBA00023158"/>
    </source>
</evidence>
<keyword evidence="3" id="KW-0158">Chromosome</keyword>
<keyword evidence="4" id="KW-0221">Differentiation</keyword>
<keyword evidence="6" id="KW-0943">RNA-mediated gene silencing</keyword>
<dbReference type="Gene3D" id="1.10.472.30">
    <property type="entry name" value="Transcription elongation factor S-II, central domain"/>
    <property type="match status" value="1"/>
</dbReference>
<gene>
    <name evidence="12" type="ORF">H920_04177</name>
</gene>
<evidence type="ECO:0000256" key="5">
    <source>
        <dbReference type="ARBA" id="ARBA00022871"/>
    </source>
</evidence>
<feature type="region of interest" description="Disordered" evidence="10">
    <location>
        <begin position="604"/>
        <end position="634"/>
    </location>
</feature>
<dbReference type="FunFam" id="1.10.472.30:FF:000004">
    <property type="entry name" value="SPOC domain containing 1"/>
    <property type="match status" value="1"/>
</dbReference>
<dbReference type="Pfam" id="PF07500">
    <property type="entry name" value="TFIIS_M"/>
    <property type="match status" value="1"/>
</dbReference>
<dbReference type="SUPFAM" id="SSF52799">
    <property type="entry name" value="(Phosphotyrosine protein) phosphatases II"/>
    <property type="match status" value="1"/>
</dbReference>
<dbReference type="SMART" id="SM00510">
    <property type="entry name" value="TFS2M"/>
    <property type="match status" value="1"/>
</dbReference>
<name>A0A091DTK8_FUKDA</name>
<comment type="subcellular location">
    <subcellularLocation>
        <location evidence="2">Chromosome</location>
    </subcellularLocation>
    <subcellularLocation>
        <location evidence="1">Nucleus</location>
    </subcellularLocation>
</comment>
<reference evidence="12 13" key="1">
    <citation type="submission" date="2013-11" db="EMBL/GenBank/DDBJ databases">
        <title>The Damaraland mole rat (Fukomys damarensis) genome and evolution of African mole rats.</title>
        <authorList>
            <person name="Gladyshev V.N."/>
            <person name="Fang X."/>
        </authorList>
    </citation>
    <scope>NUCLEOTIDE SEQUENCE [LARGE SCALE GENOMIC DNA]</scope>
    <source>
        <tissue evidence="12">Liver</tissue>
    </source>
</reference>
<dbReference type="SUPFAM" id="SSF46942">
    <property type="entry name" value="Elongation factor TFIIS domain 2"/>
    <property type="match status" value="1"/>
</dbReference>
<dbReference type="InterPro" id="IPR012921">
    <property type="entry name" value="SPOC_C"/>
</dbReference>
<comment type="function">
    <text evidence="8">Protein adapter that acts as an essential executor of PIWIL4-piRNA pathway directed transposon DNA methylation and silencing in the male embryonic germ cells. Recruited to young transposons, which are specifically marked with histone H3 trimethylated at both 'Lys-4' and 'Lys-9' (H3K4me3K9me3), via its association with SPIN1 chromatin reader, and associates with the de novo DNA methylation machinery and repressive chromatin remodeling complexes. Following this, PIWIL4 engages with nascent transposable element transcript to direct piRNA-directed DNA methylation. Not required for piRNA biosynthesis.</text>
</comment>
<dbReference type="GO" id="GO:0030154">
    <property type="term" value="P:cell differentiation"/>
    <property type="evidence" value="ECO:0007669"/>
    <property type="project" value="UniProtKB-KW"/>
</dbReference>
<dbReference type="InterPro" id="IPR036575">
    <property type="entry name" value="TFIIS_cen_dom_sf"/>
</dbReference>